<gene>
    <name evidence="3" type="ORF">NEIMUCOT_05089</name>
</gene>
<keyword evidence="2" id="KW-1133">Transmembrane helix</keyword>
<organism evidence="3 4">
    <name type="scientific">Neisseria mucosa (strain ATCC 25996 / DSM 4631 / NCTC 10774 / M26)</name>
    <dbReference type="NCBI Taxonomy" id="546266"/>
    <lineage>
        <taxon>Bacteria</taxon>
        <taxon>Pseudomonadati</taxon>
        <taxon>Pseudomonadota</taxon>
        <taxon>Betaproteobacteria</taxon>
        <taxon>Neisseriales</taxon>
        <taxon>Neisseriaceae</taxon>
        <taxon>Neisseria</taxon>
    </lineage>
</organism>
<protein>
    <submittedName>
        <fullName evidence="3">Uncharacterized protein</fullName>
    </submittedName>
</protein>
<dbReference type="Proteomes" id="UP000003344">
    <property type="component" value="Unassembled WGS sequence"/>
</dbReference>
<evidence type="ECO:0000256" key="1">
    <source>
        <dbReference type="SAM" id="MobiDB-lite"/>
    </source>
</evidence>
<reference evidence="3 4" key="1">
    <citation type="submission" date="2009-10" db="EMBL/GenBank/DDBJ databases">
        <authorList>
            <person name="Weinstock G."/>
            <person name="Sodergren E."/>
            <person name="Clifton S."/>
            <person name="Fulton L."/>
            <person name="Fulton B."/>
            <person name="Courtney L."/>
            <person name="Fronick C."/>
            <person name="Harrison M."/>
            <person name="Strong C."/>
            <person name="Farmer C."/>
            <person name="Delahaunty K."/>
            <person name="Markovic C."/>
            <person name="Hall O."/>
            <person name="Minx P."/>
            <person name="Tomlinson C."/>
            <person name="Mitreva M."/>
            <person name="Nelson J."/>
            <person name="Hou S."/>
            <person name="Wollam A."/>
            <person name="Pepin K.H."/>
            <person name="Johnson M."/>
            <person name="Bhonagiri V."/>
            <person name="Nash W.E."/>
            <person name="Warren W."/>
            <person name="Chinwalla A."/>
            <person name="Mardis E.R."/>
            <person name="Wilson R.K."/>
        </authorList>
    </citation>
    <scope>NUCLEOTIDE SEQUENCE [LARGE SCALE GENOMIC DNA]</scope>
    <source>
        <strain evidence="4">ATCC 25996 / DSM 4631 / NCTC 10774 / M26</strain>
    </source>
</reference>
<name>D2ZWU1_NEIM2</name>
<dbReference type="STRING" id="546266.NEIMUCOT_05089"/>
<evidence type="ECO:0000313" key="3">
    <source>
        <dbReference type="EMBL" id="EFC88417.1"/>
    </source>
</evidence>
<keyword evidence="2" id="KW-0812">Transmembrane</keyword>
<dbReference type="AlphaFoldDB" id="D2ZWU1"/>
<dbReference type="EMBL" id="ACDX02000008">
    <property type="protein sequence ID" value="EFC88417.1"/>
    <property type="molecule type" value="Genomic_DNA"/>
</dbReference>
<keyword evidence="2" id="KW-0472">Membrane</keyword>
<evidence type="ECO:0000313" key="4">
    <source>
        <dbReference type="Proteomes" id="UP000003344"/>
    </source>
</evidence>
<comment type="caution">
    <text evidence="3">The sequence shown here is derived from an EMBL/GenBank/DDBJ whole genome shotgun (WGS) entry which is preliminary data.</text>
</comment>
<feature type="transmembrane region" description="Helical" evidence="2">
    <location>
        <begin position="12"/>
        <end position="29"/>
    </location>
</feature>
<evidence type="ECO:0000256" key="2">
    <source>
        <dbReference type="SAM" id="Phobius"/>
    </source>
</evidence>
<accession>D2ZWU1</accession>
<feature type="region of interest" description="Disordered" evidence="1">
    <location>
        <begin position="32"/>
        <end position="52"/>
    </location>
</feature>
<proteinExistence type="predicted"/>
<sequence>MISTRSSENYFQTTLCFVFSSILVAEIKFKNRQNSKGSPPSAAPFLPILQPM</sequence>